<accession>A0A1T5KZB3</accession>
<keyword evidence="1" id="KW-1133">Transmembrane helix</keyword>
<dbReference type="AlphaFoldDB" id="A0A1T5KZB3"/>
<protein>
    <submittedName>
        <fullName evidence="2">Uncharacterized protein</fullName>
    </submittedName>
</protein>
<evidence type="ECO:0000313" key="3">
    <source>
        <dbReference type="Proteomes" id="UP000190857"/>
    </source>
</evidence>
<organism evidence="2 3">
    <name type="scientific">Okibacterium fritillariae</name>
    <dbReference type="NCBI Taxonomy" id="123320"/>
    <lineage>
        <taxon>Bacteria</taxon>
        <taxon>Bacillati</taxon>
        <taxon>Actinomycetota</taxon>
        <taxon>Actinomycetes</taxon>
        <taxon>Micrococcales</taxon>
        <taxon>Microbacteriaceae</taxon>
        <taxon>Okibacterium</taxon>
    </lineage>
</organism>
<keyword evidence="1" id="KW-0812">Transmembrane</keyword>
<dbReference type="Proteomes" id="UP000190857">
    <property type="component" value="Unassembled WGS sequence"/>
</dbReference>
<reference evidence="2 3" key="1">
    <citation type="submission" date="2017-02" db="EMBL/GenBank/DDBJ databases">
        <authorList>
            <person name="Peterson S.W."/>
        </authorList>
    </citation>
    <scope>NUCLEOTIDE SEQUENCE [LARGE SCALE GENOMIC DNA]</scope>
    <source>
        <strain evidence="2 3">VKM Ac-2059</strain>
    </source>
</reference>
<feature type="transmembrane region" description="Helical" evidence="1">
    <location>
        <begin position="45"/>
        <end position="63"/>
    </location>
</feature>
<sequence>MVSNMESHYEDSRYPADDRNRDAREALGALQSDRSALADRVATPGWYYPLLALATAAIVGSPIGTGTIWQSLLVTFASLGIVFLALAYQKKTGVTITHTAGPRSLTVAIVMGVVIVLLLGVSFALAATGNGVWIIASALAAFLVMWLGGRAYDRAFDRELRRGR</sequence>
<proteinExistence type="predicted"/>
<keyword evidence="3" id="KW-1185">Reference proteome</keyword>
<keyword evidence="1" id="KW-0472">Membrane</keyword>
<evidence type="ECO:0000313" key="2">
    <source>
        <dbReference type="EMBL" id="SKC69172.1"/>
    </source>
</evidence>
<gene>
    <name evidence="2" type="ORF">SAMN06309945_2756</name>
</gene>
<evidence type="ECO:0000256" key="1">
    <source>
        <dbReference type="SAM" id="Phobius"/>
    </source>
</evidence>
<dbReference type="STRING" id="123320.SAMN06309945_2756"/>
<feature type="transmembrane region" description="Helical" evidence="1">
    <location>
        <begin position="132"/>
        <end position="152"/>
    </location>
</feature>
<name>A0A1T5KZB3_9MICO</name>
<feature type="transmembrane region" description="Helical" evidence="1">
    <location>
        <begin position="69"/>
        <end position="88"/>
    </location>
</feature>
<dbReference type="EMBL" id="FUZP01000003">
    <property type="protein sequence ID" value="SKC69172.1"/>
    <property type="molecule type" value="Genomic_DNA"/>
</dbReference>
<feature type="transmembrane region" description="Helical" evidence="1">
    <location>
        <begin position="100"/>
        <end position="126"/>
    </location>
</feature>